<reference evidence="2" key="1">
    <citation type="journal article" date="2019" name="Int. J. Syst. Evol. Microbiol.">
        <title>The Global Catalogue of Microorganisms (GCM) 10K type strain sequencing project: providing services to taxonomists for standard genome sequencing and annotation.</title>
        <authorList>
            <consortium name="The Broad Institute Genomics Platform"/>
            <consortium name="The Broad Institute Genome Sequencing Center for Infectious Disease"/>
            <person name="Wu L."/>
            <person name="Ma J."/>
        </authorList>
    </citation>
    <scope>NUCLEOTIDE SEQUENCE [LARGE SCALE GENOMIC DNA]</scope>
    <source>
        <strain evidence="2">JCM 31486</strain>
    </source>
</reference>
<sequence length="289" mass="31957">ARTRPVAVPRGVARPRNMAMAPTVMFGVVIPAYHGAGSLHRSMISLASQTFSDRLKVVVAVNDGLSETYETAHRLRPAIESAGAECVVVRSPSGRANAFAAAEAELPEGPRLYLDQDAVLSRNTLTELARLLRPGGRIHFAAPQVRAVRPRSVATRAFYRTWQELPYVRDSPVTMGAYAVSAEGRRRWGRFPELHSDDKWVRWQFAPSERAVLRHGSYEVVLPEGVRELVRARRRYQRGNRQLSALDLAHRDDSARHRGAVRSLVGNLPSSAVFLGVYSAAAVLDRYAG</sequence>
<gene>
    <name evidence="1" type="ORF">ACFQ1S_24205</name>
</gene>
<evidence type="ECO:0008006" key="3">
    <source>
        <dbReference type="Google" id="ProtNLM"/>
    </source>
</evidence>
<dbReference type="Gene3D" id="3.90.550.10">
    <property type="entry name" value="Spore Coat Polysaccharide Biosynthesis Protein SpsA, Chain A"/>
    <property type="match status" value="1"/>
</dbReference>
<dbReference type="CDD" id="cd00761">
    <property type="entry name" value="Glyco_tranf_GTA_type"/>
    <property type="match status" value="1"/>
</dbReference>
<dbReference type="EMBL" id="JBHTIS010001579">
    <property type="protein sequence ID" value="MFD1048411.1"/>
    <property type="molecule type" value="Genomic_DNA"/>
</dbReference>
<protein>
    <recommendedName>
        <fullName evidence="3">Glycosyltransferase</fullName>
    </recommendedName>
</protein>
<evidence type="ECO:0000313" key="2">
    <source>
        <dbReference type="Proteomes" id="UP001597045"/>
    </source>
</evidence>
<dbReference type="Proteomes" id="UP001597045">
    <property type="component" value="Unassembled WGS sequence"/>
</dbReference>
<keyword evidence="2" id="KW-1185">Reference proteome</keyword>
<feature type="non-terminal residue" evidence="1">
    <location>
        <position position="1"/>
    </location>
</feature>
<proteinExistence type="predicted"/>
<evidence type="ECO:0000313" key="1">
    <source>
        <dbReference type="EMBL" id="MFD1048411.1"/>
    </source>
</evidence>
<accession>A0ABW3MCQ6</accession>
<dbReference type="InterPro" id="IPR029044">
    <property type="entry name" value="Nucleotide-diphossugar_trans"/>
</dbReference>
<organism evidence="1 2">
    <name type="scientific">Kibdelosporangium lantanae</name>
    <dbReference type="NCBI Taxonomy" id="1497396"/>
    <lineage>
        <taxon>Bacteria</taxon>
        <taxon>Bacillati</taxon>
        <taxon>Actinomycetota</taxon>
        <taxon>Actinomycetes</taxon>
        <taxon>Pseudonocardiales</taxon>
        <taxon>Pseudonocardiaceae</taxon>
        <taxon>Kibdelosporangium</taxon>
    </lineage>
</organism>
<dbReference type="SUPFAM" id="SSF53448">
    <property type="entry name" value="Nucleotide-diphospho-sugar transferases"/>
    <property type="match status" value="1"/>
</dbReference>
<name>A0ABW3MCQ6_9PSEU</name>
<comment type="caution">
    <text evidence="1">The sequence shown here is derived from an EMBL/GenBank/DDBJ whole genome shotgun (WGS) entry which is preliminary data.</text>
</comment>